<organism evidence="2 3">
    <name type="scientific">Candidatus Accumulibacter proximus</name>
    <dbReference type="NCBI Taxonomy" id="2954385"/>
    <lineage>
        <taxon>Bacteria</taxon>
        <taxon>Pseudomonadati</taxon>
        <taxon>Pseudomonadota</taxon>
        <taxon>Betaproteobacteria</taxon>
        <taxon>Candidatus Accumulibacter</taxon>
    </lineage>
</organism>
<name>A0A935Q2Q4_9PROT</name>
<dbReference type="SUPFAM" id="SSF56436">
    <property type="entry name" value="C-type lectin-like"/>
    <property type="match status" value="1"/>
</dbReference>
<dbReference type="GO" id="GO:0120147">
    <property type="term" value="F:formylglycine-generating oxidase activity"/>
    <property type="evidence" value="ECO:0007669"/>
    <property type="project" value="TreeGrafter"/>
</dbReference>
<protein>
    <submittedName>
        <fullName evidence="2">Formylglycine-generating enzyme family protein</fullName>
    </submittedName>
</protein>
<dbReference type="AlphaFoldDB" id="A0A935Q2Q4"/>
<feature type="domain" description="Sulfatase-modifying factor enzyme-like" evidence="1">
    <location>
        <begin position="1"/>
        <end position="228"/>
    </location>
</feature>
<accession>A0A935Q2Q4</accession>
<proteinExistence type="predicted"/>
<dbReference type="Pfam" id="PF03781">
    <property type="entry name" value="FGE-sulfatase"/>
    <property type="match status" value="1"/>
</dbReference>
<sequence length="230" mass="24772">MVVIPAGSLLMGSPAAEKGRRDWEGPQHKVTLPQAFAVGRYEVTFDEWDACVAAGGYRHTPGDHNRGRGRRLVINVSWNDAQASISWLATKTGKGYRLLSEAEWEYAARAGTTTAYPWGDVPGSRRANLAGSGSQWSGSQTAPVGSFPPNGFGLHDMIGNVWEWTQDCRNDSHQGGPADGLAREGGDCGRRVVRGGSWGSRPELARAAYRYSGGPGVPNRVRGFCLARTL</sequence>
<dbReference type="Proteomes" id="UP000697998">
    <property type="component" value="Unassembled WGS sequence"/>
</dbReference>
<evidence type="ECO:0000259" key="1">
    <source>
        <dbReference type="Pfam" id="PF03781"/>
    </source>
</evidence>
<dbReference type="InterPro" id="IPR005532">
    <property type="entry name" value="SUMF_dom"/>
</dbReference>
<dbReference type="InterPro" id="IPR051043">
    <property type="entry name" value="Sulfatase_Mod_Factor_Kinase"/>
</dbReference>
<dbReference type="InterPro" id="IPR016187">
    <property type="entry name" value="CTDL_fold"/>
</dbReference>
<dbReference type="Gene3D" id="3.90.1580.10">
    <property type="entry name" value="paralog of FGE (formylglycine-generating enzyme)"/>
    <property type="match status" value="1"/>
</dbReference>
<evidence type="ECO:0000313" key="2">
    <source>
        <dbReference type="EMBL" id="MBK7677044.1"/>
    </source>
</evidence>
<dbReference type="PANTHER" id="PTHR23150:SF35">
    <property type="entry name" value="BLL6746 PROTEIN"/>
    <property type="match status" value="1"/>
</dbReference>
<evidence type="ECO:0000313" key="3">
    <source>
        <dbReference type="Proteomes" id="UP000697998"/>
    </source>
</evidence>
<dbReference type="EMBL" id="JADJMH010000032">
    <property type="protein sequence ID" value="MBK7677044.1"/>
    <property type="molecule type" value="Genomic_DNA"/>
</dbReference>
<reference evidence="2 3" key="1">
    <citation type="submission" date="2020-10" db="EMBL/GenBank/DDBJ databases">
        <title>Connecting structure to function with the recovery of over 1000 high-quality activated sludge metagenome-assembled genomes encoding full-length rRNA genes using long-read sequencing.</title>
        <authorList>
            <person name="Singleton C.M."/>
            <person name="Petriglieri F."/>
            <person name="Kristensen J.M."/>
            <person name="Kirkegaard R.H."/>
            <person name="Michaelsen T.Y."/>
            <person name="Andersen M.H."/>
            <person name="Karst S.M."/>
            <person name="Dueholm M.S."/>
            <person name="Nielsen P.H."/>
            <person name="Albertsen M."/>
        </authorList>
    </citation>
    <scope>NUCLEOTIDE SEQUENCE [LARGE SCALE GENOMIC DNA]</scope>
    <source>
        <strain evidence="2">EsbW_18-Q3-R4-48_BATAC.285</strain>
    </source>
</reference>
<gene>
    <name evidence="2" type="ORF">IPJ27_21100</name>
</gene>
<comment type="caution">
    <text evidence="2">The sequence shown here is derived from an EMBL/GenBank/DDBJ whole genome shotgun (WGS) entry which is preliminary data.</text>
</comment>
<dbReference type="InterPro" id="IPR042095">
    <property type="entry name" value="SUMF_sf"/>
</dbReference>
<dbReference type="PANTHER" id="PTHR23150">
    <property type="entry name" value="SULFATASE MODIFYING FACTOR 1, 2"/>
    <property type="match status" value="1"/>
</dbReference>